<evidence type="ECO:0000313" key="3">
    <source>
        <dbReference type="Proteomes" id="UP000014500"/>
    </source>
</evidence>
<protein>
    <submittedName>
        <fullName evidence="2">Uncharacterized protein</fullName>
    </submittedName>
</protein>
<keyword evidence="1" id="KW-0812">Transmembrane</keyword>
<proteinExistence type="predicted"/>
<reference evidence="3" key="1">
    <citation type="submission" date="2011-05" db="EMBL/GenBank/DDBJ databases">
        <authorList>
            <person name="Richards S.R."/>
            <person name="Qu J."/>
            <person name="Jiang H."/>
            <person name="Jhangiani S.N."/>
            <person name="Agravi P."/>
            <person name="Goodspeed R."/>
            <person name="Gross S."/>
            <person name="Mandapat C."/>
            <person name="Jackson L."/>
            <person name="Mathew T."/>
            <person name="Pu L."/>
            <person name="Thornton R."/>
            <person name="Saada N."/>
            <person name="Wilczek-Boney K.B."/>
            <person name="Lee S."/>
            <person name="Kovar C."/>
            <person name="Wu Y."/>
            <person name="Scherer S.E."/>
            <person name="Worley K.C."/>
            <person name="Muzny D.M."/>
            <person name="Gibbs R."/>
        </authorList>
    </citation>
    <scope>NUCLEOTIDE SEQUENCE</scope>
    <source>
        <strain evidence="3">Brora</strain>
    </source>
</reference>
<evidence type="ECO:0000256" key="1">
    <source>
        <dbReference type="SAM" id="Phobius"/>
    </source>
</evidence>
<reference evidence="2" key="2">
    <citation type="submission" date="2015-02" db="UniProtKB">
        <authorList>
            <consortium name="EnsemblMetazoa"/>
        </authorList>
    </citation>
    <scope>IDENTIFICATION</scope>
</reference>
<organism evidence="2 3">
    <name type="scientific">Strigamia maritima</name>
    <name type="common">European centipede</name>
    <name type="synonym">Geophilus maritimus</name>
    <dbReference type="NCBI Taxonomy" id="126957"/>
    <lineage>
        <taxon>Eukaryota</taxon>
        <taxon>Metazoa</taxon>
        <taxon>Ecdysozoa</taxon>
        <taxon>Arthropoda</taxon>
        <taxon>Myriapoda</taxon>
        <taxon>Chilopoda</taxon>
        <taxon>Pleurostigmophora</taxon>
        <taxon>Geophilomorpha</taxon>
        <taxon>Linotaeniidae</taxon>
        <taxon>Strigamia</taxon>
    </lineage>
</organism>
<accession>T1JNN0</accession>
<name>T1JNN0_STRMM</name>
<dbReference type="AlphaFoldDB" id="T1JNN0"/>
<dbReference type="HOGENOM" id="CLU_2402467_0_0_1"/>
<keyword evidence="1" id="KW-0472">Membrane</keyword>
<feature type="transmembrane region" description="Helical" evidence="1">
    <location>
        <begin position="35"/>
        <end position="54"/>
    </location>
</feature>
<dbReference type="EnsemblMetazoa" id="SMAR015459-RA">
    <property type="protein sequence ID" value="SMAR015459-PA"/>
    <property type="gene ID" value="SMAR015459"/>
</dbReference>
<sequence>MSYRCLRFVTKPHLSLVRDIVGLCWHGAVSDVSVGILYVGITSQLVTFLLIYLLHKLLDANSTCGRENNGRITRNENKMSKIDSSLSKLALNI</sequence>
<evidence type="ECO:0000313" key="2">
    <source>
        <dbReference type="EnsemblMetazoa" id="SMAR015459-PA"/>
    </source>
</evidence>
<keyword evidence="3" id="KW-1185">Reference proteome</keyword>
<dbReference type="Proteomes" id="UP000014500">
    <property type="component" value="Unassembled WGS sequence"/>
</dbReference>
<keyword evidence="1" id="KW-1133">Transmembrane helix</keyword>
<dbReference type="EMBL" id="JH431848">
    <property type="status" value="NOT_ANNOTATED_CDS"/>
    <property type="molecule type" value="Genomic_DNA"/>
</dbReference>